<gene>
    <name evidence="9" type="ORF">HUU93_15445</name>
</gene>
<keyword evidence="2 7" id="KW-0813">Transport</keyword>
<dbReference type="SUPFAM" id="SSF161098">
    <property type="entry name" value="MetI-like"/>
    <property type="match status" value="1"/>
</dbReference>
<keyword evidence="6 7" id="KW-0472">Membrane</keyword>
<organism evidence="9 10">
    <name type="scientific">Coprococcus comes</name>
    <dbReference type="NCBI Taxonomy" id="410072"/>
    <lineage>
        <taxon>Bacteria</taxon>
        <taxon>Bacillati</taxon>
        <taxon>Bacillota</taxon>
        <taxon>Clostridia</taxon>
        <taxon>Lachnospirales</taxon>
        <taxon>Lachnospiraceae</taxon>
        <taxon>Coprococcus</taxon>
    </lineage>
</organism>
<dbReference type="CDD" id="cd06261">
    <property type="entry name" value="TM_PBP2"/>
    <property type="match status" value="1"/>
</dbReference>
<feature type="transmembrane region" description="Helical" evidence="7">
    <location>
        <begin position="247"/>
        <end position="271"/>
    </location>
</feature>
<evidence type="ECO:0000256" key="4">
    <source>
        <dbReference type="ARBA" id="ARBA00022692"/>
    </source>
</evidence>
<feature type="transmembrane region" description="Helical" evidence="7">
    <location>
        <begin position="146"/>
        <end position="165"/>
    </location>
</feature>
<protein>
    <submittedName>
        <fullName evidence="9">ABC transporter permease</fullName>
    </submittedName>
</protein>
<evidence type="ECO:0000256" key="7">
    <source>
        <dbReference type="RuleBase" id="RU363032"/>
    </source>
</evidence>
<feature type="transmembrane region" description="Helical" evidence="7">
    <location>
        <begin position="65"/>
        <end position="86"/>
    </location>
</feature>
<dbReference type="PROSITE" id="PS50928">
    <property type="entry name" value="ABC_TM1"/>
    <property type="match status" value="1"/>
</dbReference>
<dbReference type="EMBL" id="JABWDC010000107">
    <property type="protein sequence ID" value="NUN87957.1"/>
    <property type="molecule type" value="Genomic_DNA"/>
</dbReference>
<proteinExistence type="inferred from homology"/>
<dbReference type="AlphaFoldDB" id="A0A849XU51"/>
<evidence type="ECO:0000256" key="5">
    <source>
        <dbReference type="ARBA" id="ARBA00022989"/>
    </source>
</evidence>
<evidence type="ECO:0000313" key="10">
    <source>
        <dbReference type="Proteomes" id="UP000554488"/>
    </source>
</evidence>
<dbReference type="GO" id="GO:0055085">
    <property type="term" value="P:transmembrane transport"/>
    <property type="evidence" value="ECO:0007669"/>
    <property type="project" value="InterPro"/>
</dbReference>
<evidence type="ECO:0000259" key="8">
    <source>
        <dbReference type="PROSITE" id="PS50928"/>
    </source>
</evidence>
<sequence length="284" mass="31208">MYLNEQMSDEEKEAIRENLGLNKSMPEQYWGWAKEVLKGDFGISLANHTSVSEQIIKRLPATLQLMGAALVLSVLLAIPLGLWSGYRKNTWIDNIISGLSYIGMSIPSFWLGMVLIIVFAAKLHILPSSGMHSVGNESFLDTVKHMIMPCITLSLSNLAVFIRYIRSNTIGQLGEEYVLAAKAKGTTGGKLLKRHILKNTLLPIITLLGMNLASIVCGSFIIESVFGWPGIGTLAMTAIGVRDYPVIMAYVMLSGIILVVGNFIADILYAFADPRIKREDMAND</sequence>
<evidence type="ECO:0000313" key="9">
    <source>
        <dbReference type="EMBL" id="NUN87957.1"/>
    </source>
</evidence>
<dbReference type="Pfam" id="PF19300">
    <property type="entry name" value="BPD_transp_1_N"/>
    <property type="match status" value="1"/>
</dbReference>
<keyword evidence="5 7" id="KW-1133">Transmembrane helix</keyword>
<feature type="domain" description="ABC transmembrane type-1" evidence="8">
    <location>
        <begin position="59"/>
        <end position="269"/>
    </location>
</feature>
<feature type="transmembrane region" description="Helical" evidence="7">
    <location>
        <begin position="98"/>
        <end position="126"/>
    </location>
</feature>
<name>A0A849XU51_9FIRM</name>
<dbReference type="PANTHER" id="PTHR43163:SF6">
    <property type="entry name" value="DIPEPTIDE TRANSPORT SYSTEM PERMEASE PROTEIN DPPB-RELATED"/>
    <property type="match status" value="1"/>
</dbReference>
<comment type="similarity">
    <text evidence="7">Belongs to the binding-protein-dependent transport system permease family.</text>
</comment>
<dbReference type="Gene3D" id="1.10.3720.10">
    <property type="entry name" value="MetI-like"/>
    <property type="match status" value="1"/>
</dbReference>
<keyword evidence="4 7" id="KW-0812">Transmembrane</keyword>
<evidence type="ECO:0000256" key="3">
    <source>
        <dbReference type="ARBA" id="ARBA00022475"/>
    </source>
</evidence>
<dbReference type="GO" id="GO:0005886">
    <property type="term" value="C:plasma membrane"/>
    <property type="evidence" value="ECO:0007669"/>
    <property type="project" value="UniProtKB-SubCell"/>
</dbReference>
<feature type="transmembrane region" description="Helical" evidence="7">
    <location>
        <begin position="200"/>
        <end position="227"/>
    </location>
</feature>
<keyword evidence="3" id="KW-1003">Cell membrane</keyword>
<evidence type="ECO:0000256" key="6">
    <source>
        <dbReference type="ARBA" id="ARBA00023136"/>
    </source>
</evidence>
<dbReference type="Proteomes" id="UP000554488">
    <property type="component" value="Unassembled WGS sequence"/>
</dbReference>
<evidence type="ECO:0000256" key="1">
    <source>
        <dbReference type="ARBA" id="ARBA00004651"/>
    </source>
</evidence>
<comment type="caution">
    <text evidence="9">The sequence shown here is derived from an EMBL/GenBank/DDBJ whole genome shotgun (WGS) entry which is preliminary data.</text>
</comment>
<accession>A0A849XU51</accession>
<evidence type="ECO:0000256" key="2">
    <source>
        <dbReference type="ARBA" id="ARBA00022448"/>
    </source>
</evidence>
<dbReference type="PANTHER" id="PTHR43163">
    <property type="entry name" value="DIPEPTIDE TRANSPORT SYSTEM PERMEASE PROTEIN DPPB-RELATED"/>
    <property type="match status" value="1"/>
</dbReference>
<reference evidence="9 10" key="1">
    <citation type="submission" date="2020-04" db="EMBL/GenBank/DDBJ databases">
        <authorList>
            <person name="Pieper L."/>
        </authorList>
    </citation>
    <scope>NUCLEOTIDE SEQUENCE [LARGE SCALE GENOMIC DNA]</scope>
    <source>
        <strain evidence="9 10">F22</strain>
    </source>
</reference>
<dbReference type="InterPro" id="IPR035906">
    <property type="entry name" value="MetI-like_sf"/>
</dbReference>
<dbReference type="InterPro" id="IPR045621">
    <property type="entry name" value="BPD_transp_1_N"/>
</dbReference>
<comment type="subcellular location">
    <subcellularLocation>
        <location evidence="1 7">Cell membrane</location>
        <topology evidence="1 7">Multi-pass membrane protein</topology>
    </subcellularLocation>
</comment>
<dbReference type="InterPro" id="IPR000515">
    <property type="entry name" value="MetI-like"/>
</dbReference>
<reference evidence="9 10" key="2">
    <citation type="submission" date="2020-07" db="EMBL/GenBank/DDBJ databases">
        <title>Bacterial metabolism rescues the inhibition of intestinal drug absorption by food and drug additives.</title>
        <authorList>
            <person name="Zou L."/>
            <person name="Spanogiannopoulos P."/>
            <person name="Chien H.-C."/>
            <person name="Pieper L.M."/>
            <person name="Cai W."/>
            <person name="Khuri N."/>
            <person name="Pottel J."/>
            <person name="Vora B."/>
            <person name="Ni Z."/>
            <person name="Tsakalozou E."/>
            <person name="Zhang W."/>
            <person name="Shoichet B.K."/>
            <person name="Giacomini K.M."/>
            <person name="Turnbaugh P.J."/>
        </authorList>
    </citation>
    <scope>NUCLEOTIDE SEQUENCE [LARGE SCALE GENOMIC DNA]</scope>
    <source>
        <strain evidence="9 10">F22</strain>
    </source>
</reference>
<dbReference type="Pfam" id="PF00528">
    <property type="entry name" value="BPD_transp_1"/>
    <property type="match status" value="1"/>
</dbReference>